<dbReference type="STRING" id="907348.TresaDRAFT_1554"/>
<dbReference type="InterPro" id="IPR001525">
    <property type="entry name" value="C5_MeTfrase"/>
</dbReference>
<dbReference type="Pfam" id="PF00145">
    <property type="entry name" value="DNA_methylase"/>
    <property type="match status" value="1"/>
</dbReference>
<dbReference type="EMBL" id="AGRW01000041">
    <property type="protein sequence ID" value="EIC02290.1"/>
    <property type="molecule type" value="Genomic_DNA"/>
</dbReference>
<dbReference type="GO" id="GO:0032259">
    <property type="term" value="P:methylation"/>
    <property type="evidence" value="ECO:0007669"/>
    <property type="project" value="UniProtKB-KW"/>
</dbReference>
<dbReference type="NCBIfam" id="TIGR00675">
    <property type="entry name" value="dcm"/>
    <property type="match status" value="1"/>
</dbReference>
<keyword evidence="3 6" id="KW-0949">S-adenosyl-L-methionine</keyword>
<dbReference type="Proteomes" id="UP000003571">
    <property type="component" value="Unassembled WGS sequence"/>
</dbReference>
<keyword evidence="4" id="KW-0680">Restriction system</keyword>
<accession>H7EJC9</accession>
<dbReference type="RefSeq" id="WP_002703421.1">
    <property type="nucleotide sequence ID" value="NZ_AGRW01000041.1"/>
</dbReference>
<evidence type="ECO:0000256" key="8">
    <source>
        <dbReference type="RuleBase" id="RU000417"/>
    </source>
</evidence>
<name>H7EJC9_9SPIR</name>
<evidence type="ECO:0000313" key="10">
    <source>
        <dbReference type="Proteomes" id="UP000003571"/>
    </source>
</evidence>
<dbReference type="SUPFAM" id="SSF53335">
    <property type="entry name" value="S-adenosyl-L-methionine-dependent methyltransferases"/>
    <property type="match status" value="1"/>
</dbReference>
<dbReference type="GO" id="GO:0003886">
    <property type="term" value="F:DNA (cytosine-5-)-methyltransferase activity"/>
    <property type="evidence" value="ECO:0007669"/>
    <property type="project" value="UniProtKB-EC"/>
</dbReference>
<proteinExistence type="inferred from homology"/>
<dbReference type="PANTHER" id="PTHR46098">
    <property type="entry name" value="TRNA (CYTOSINE(38)-C(5))-METHYLTRANSFERASE"/>
    <property type="match status" value="1"/>
</dbReference>
<dbReference type="eggNOG" id="COG0270">
    <property type="taxonomic scope" value="Bacteria"/>
</dbReference>
<evidence type="ECO:0000256" key="2">
    <source>
        <dbReference type="ARBA" id="ARBA00022679"/>
    </source>
</evidence>
<dbReference type="Gene3D" id="3.40.50.150">
    <property type="entry name" value="Vaccinia Virus protein VP39"/>
    <property type="match status" value="1"/>
</dbReference>
<evidence type="ECO:0000256" key="6">
    <source>
        <dbReference type="PROSITE-ProRule" id="PRU01016"/>
    </source>
</evidence>
<feature type="active site" evidence="6">
    <location>
        <position position="83"/>
    </location>
</feature>
<keyword evidence="1 6" id="KW-0489">Methyltransferase</keyword>
<keyword evidence="2 6" id="KW-0808">Transferase</keyword>
<dbReference type="PRINTS" id="PR00105">
    <property type="entry name" value="C5METTRFRASE"/>
</dbReference>
<dbReference type="Gene3D" id="3.90.120.10">
    <property type="entry name" value="DNA Methylase, subunit A, domain 2"/>
    <property type="match status" value="1"/>
</dbReference>
<evidence type="ECO:0000256" key="1">
    <source>
        <dbReference type="ARBA" id="ARBA00022603"/>
    </source>
</evidence>
<reference evidence="9 10" key="1">
    <citation type="submission" date="2011-09" db="EMBL/GenBank/DDBJ databases">
        <title>The draft genome of Treponema saccharophilum DSM 2985.</title>
        <authorList>
            <consortium name="US DOE Joint Genome Institute (JGI-PGF)"/>
            <person name="Lucas S."/>
            <person name="Copeland A."/>
            <person name="Lapidus A."/>
            <person name="Glavina del Rio T."/>
            <person name="Dalin E."/>
            <person name="Tice H."/>
            <person name="Bruce D."/>
            <person name="Goodwin L."/>
            <person name="Pitluck S."/>
            <person name="Peters L."/>
            <person name="Kyrpides N."/>
            <person name="Mavromatis K."/>
            <person name="Ivanova N."/>
            <person name="Markowitz V."/>
            <person name="Cheng J.-F."/>
            <person name="Hugenholtz P."/>
            <person name="Woyke T."/>
            <person name="Wu D."/>
            <person name="Gronow S."/>
            <person name="Wellnitz S."/>
            <person name="Brambilla E."/>
            <person name="Klenk H.-P."/>
            <person name="Eisen J.A."/>
        </authorList>
    </citation>
    <scope>NUCLEOTIDE SEQUENCE [LARGE SCALE GENOMIC DNA]</scope>
    <source>
        <strain evidence="9 10">DSM 2985</strain>
    </source>
</reference>
<dbReference type="InterPro" id="IPR018117">
    <property type="entry name" value="C5_DNA_meth_AS"/>
</dbReference>
<dbReference type="InterPro" id="IPR029063">
    <property type="entry name" value="SAM-dependent_MTases_sf"/>
</dbReference>
<evidence type="ECO:0000256" key="3">
    <source>
        <dbReference type="ARBA" id="ARBA00022691"/>
    </source>
</evidence>
<comment type="similarity">
    <text evidence="6 7">Belongs to the class I-like SAM-binding methyltransferase superfamily. C5-methyltransferase family.</text>
</comment>
<comment type="catalytic activity">
    <reaction evidence="5 8">
        <text>a 2'-deoxycytidine in DNA + S-adenosyl-L-methionine = a 5-methyl-2'-deoxycytidine in DNA + S-adenosyl-L-homocysteine + H(+)</text>
        <dbReference type="Rhea" id="RHEA:13681"/>
        <dbReference type="Rhea" id="RHEA-COMP:11369"/>
        <dbReference type="Rhea" id="RHEA-COMP:11370"/>
        <dbReference type="ChEBI" id="CHEBI:15378"/>
        <dbReference type="ChEBI" id="CHEBI:57856"/>
        <dbReference type="ChEBI" id="CHEBI:59789"/>
        <dbReference type="ChEBI" id="CHEBI:85452"/>
        <dbReference type="ChEBI" id="CHEBI:85454"/>
        <dbReference type="EC" id="2.1.1.37"/>
    </reaction>
</comment>
<dbReference type="PANTHER" id="PTHR46098:SF1">
    <property type="entry name" value="TRNA (CYTOSINE(38)-C(5))-METHYLTRANSFERASE"/>
    <property type="match status" value="1"/>
</dbReference>
<dbReference type="AlphaFoldDB" id="H7EJC9"/>
<evidence type="ECO:0000256" key="4">
    <source>
        <dbReference type="ARBA" id="ARBA00022747"/>
    </source>
</evidence>
<dbReference type="OrthoDB" id="9813719at2"/>
<dbReference type="GO" id="GO:0009307">
    <property type="term" value="P:DNA restriction-modification system"/>
    <property type="evidence" value="ECO:0007669"/>
    <property type="project" value="UniProtKB-KW"/>
</dbReference>
<evidence type="ECO:0000256" key="7">
    <source>
        <dbReference type="RuleBase" id="RU000416"/>
    </source>
</evidence>
<keyword evidence="10" id="KW-1185">Reference proteome</keyword>
<dbReference type="PROSITE" id="PS00095">
    <property type="entry name" value="C5_MTASE_2"/>
    <property type="match status" value="1"/>
</dbReference>
<dbReference type="InterPro" id="IPR050750">
    <property type="entry name" value="C5-MTase"/>
</dbReference>
<evidence type="ECO:0000256" key="5">
    <source>
        <dbReference type="ARBA" id="ARBA00047422"/>
    </source>
</evidence>
<comment type="caution">
    <text evidence="9">The sequence shown here is derived from an EMBL/GenBank/DDBJ whole genome shotgun (WGS) entry which is preliminary data.</text>
</comment>
<evidence type="ECO:0000313" key="9">
    <source>
        <dbReference type="EMBL" id="EIC02290.1"/>
    </source>
</evidence>
<dbReference type="PATRIC" id="fig|907348.3.peg.1014"/>
<dbReference type="PROSITE" id="PS00094">
    <property type="entry name" value="C5_MTASE_1"/>
    <property type="match status" value="1"/>
</dbReference>
<dbReference type="PROSITE" id="PS51679">
    <property type="entry name" value="SAM_MT_C5"/>
    <property type="match status" value="1"/>
</dbReference>
<sequence>MNHVELFSGIGGFRQALNLIQKDFNIPFNCVAFSEIEKNAVATYKANYDTTGEIEMGDIVAFNSNEDNIRNLHFDLLTGGFPCQPFSMMGEQLGFSDTRGTMFFEIEKILKIKKEQGEQIPFVVLENVRNLYTHDKGNTFKTIKAHLENLGYHFFSSIFNTENFALAQKRNRIIIFATTKNIPNGFDFSAENIKQVFDAHIDEMKSIYKQQTTLDVLEKEVPAKYFLSEKIKPTILSNGTAGFKSNSKINLLTARPLCATMHKMHRACQDNYFSQEFISSENPIAYLKQKYTKEEEATHHIRKLTPEEAFNLQGFPKEFCKKPHELKMSDGALYKQAGNAVSVNVIYAIMYYLFVNQRLGA</sequence>
<protein>
    <recommendedName>
        <fullName evidence="8">Cytosine-specific methyltransferase</fullName>
        <ecNumber evidence="8">2.1.1.37</ecNumber>
    </recommendedName>
</protein>
<dbReference type="EC" id="2.1.1.37" evidence="8"/>
<gene>
    <name evidence="9" type="ORF">TresaDRAFT_1554</name>
</gene>
<organism evidence="9 10">
    <name type="scientific">Treponema saccharophilum DSM 2985</name>
    <dbReference type="NCBI Taxonomy" id="907348"/>
    <lineage>
        <taxon>Bacteria</taxon>
        <taxon>Pseudomonadati</taxon>
        <taxon>Spirochaetota</taxon>
        <taxon>Spirochaetia</taxon>
        <taxon>Spirochaetales</taxon>
        <taxon>Treponemataceae</taxon>
        <taxon>Treponema</taxon>
    </lineage>
</organism>
<dbReference type="InterPro" id="IPR031303">
    <property type="entry name" value="C5_meth_CS"/>
</dbReference>